<dbReference type="Gene3D" id="3.50.50.60">
    <property type="entry name" value="FAD/NAD(P)-binding domain"/>
    <property type="match status" value="1"/>
</dbReference>
<dbReference type="InterPro" id="IPR002937">
    <property type="entry name" value="Amino_oxidase"/>
</dbReference>
<feature type="domain" description="Amine oxidase" evidence="1">
    <location>
        <begin position="14"/>
        <end position="104"/>
    </location>
</feature>
<dbReference type="AlphaFoldDB" id="A0A4P6K140"/>
<organism evidence="2 3">
    <name type="scientific">Ktedonosporobacter rubrisoli</name>
    <dbReference type="NCBI Taxonomy" id="2509675"/>
    <lineage>
        <taxon>Bacteria</taxon>
        <taxon>Bacillati</taxon>
        <taxon>Chloroflexota</taxon>
        <taxon>Ktedonobacteria</taxon>
        <taxon>Ktedonobacterales</taxon>
        <taxon>Ktedonosporobacteraceae</taxon>
        <taxon>Ktedonosporobacter</taxon>
    </lineage>
</organism>
<dbReference type="Proteomes" id="UP000290365">
    <property type="component" value="Chromosome"/>
</dbReference>
<dbReference type="PANTHER" id="PTHR16128:SF5">
    <property type="entry name" value="FAD_NAD(P)-BINDING OXIDOREDUCTASE FAMILY PROTEIN"/>
    <property type="match status" value="1"/>
</dbReference>
<dbReference type="Gene3D" id="3.90.660.10">
    <property type="match status" value="1"/>
</dbReference>
<dbReference type="PRINTS" id="PR00419">
    <property type="entry name" value="ADXRDTASE"/>
</dbReference>
<reference evidence="2 3" key="1">
    <citation type="submission" date="2019-01" db="EMBL/GenBank/DDBJ databases">
        <title>Ktedonosporobacter rubrisoli SCAWS-G2.</title>
        <authorList>
            <person name="Huang Y."/>
            <person name="Yan B."/>
        </authorList>
    </citation>
    <scope>NUCLEOTIDE SEQUENCE [LARGE SCALE GENOMIC DNA]</scope>
    <source>
        <strain evidence="2 3">SCAWS-G2</strain>
    </source>
</reference>
<proteinExistence type="predicted"/>
<dbReference type="SUPFAM" id="SSF51905">
    <property type="entry name" value="FAD/NAD(P)-binding domain"/>
    <property type="match status" value="1"/>
</dbReference>
<dbReference type="KEGG" id="kbs:EPA93_40195"/>
<dbReference type="EMBL" id="CP035758">
    <property type="protein sequence ID" value="QBD81867.1"/>
    <property type="molecule type" value="Genomic_DNA"/>
</dbReference>
<dbReference type="PANTHER" id="PTHR16128">
    <property type="entry name" value="FAD/NAD(P)-BINDING OXIDOREDUCTASE FAMILY PROTEIN"/>
    <property type="match status" value="1"/>
</dbReference>
<evidence type="ECO:0000313" key="3">
    <source>
        <dbReference type="Proteomes" id="UP000290365"/>
    </source>
</evidence>
<dbReference type="SUPFAM" id="SSF54373">
    <property type="entry name" value="FAD-linked reductases, C-terminal domain"/>
    <property type="match status" value="1"/>
</dbReference>
<dbReference type="RefSeq" id="WP_129892928.1">
    <property type="nucleotide sequence ID" value="NZ_CP035758.1"/>
</dbReference>
<accession>A0A4P6K140</accession>
<evidence type="ECO:0000259" key="1">
    <source>
        <dbReference type="Pfam" id="PF01593"/>
    </source>
</evidence>
<protein>
    <submittedName>
        <fullName evidence="2">FAD-dependent oxidoreductase</fullName>
    </submittedName>
</protein>
<name>A0A4P6K140_KTERU</name>
<sequence>MSSQVQIAIIGAGVSGLAAAHTLLDAGYTVTLFEKDQQVGGRANTRSRAGFIYDPGAQHIKRGDASSVRLITERFRTPELIDISKPVWIFNAQGKIEEGDPRQNAEPKWSYRSGLRALSLRMAVDLTIHLQTPITHIRQGSAGNLSLYTSDGAHVGDFARLLLAIPPNEALSLMQQSSFAQEIGPAICSYLTRARYNPLLSVMLGYRPRPALRPYYALVNPDKGHPISWLAWEHEKAPERAPQDSGLLIAQMAPPYSTEHLNASDQELLHDVAQRVATLIDEPLPAPCFTDIVRWPLALPAATADAHGLNALTLPYGLAFCGDGYVGGRLHLAIEHGIMVARQLASK</sequence>
<gene>
    <name evidence="2" type="ORF">EPA93_40195</name>
</gene>
<dbReference type="Pfam" id="PF01593">
    <property type="entry name" value="Amino_oxidase"/>
    <property type="match status" value="1"/>
</dbReference>
<dbReference type="GO" id="GO:0016491">
    <property type="term" value="F:oxidoreductase activity"/>
    <property type="evidence" value="ECO:0007669"/>
    <property type="project" value="InterPro"/>
</dbReference>
<dbReference type="InterPro" id="IPR036188">
    <property type="entry name" value="FAD/NAD-bd_sf"/>
</dbReference>
<dbReference type="OrthoDB" id="5792777at2"/>
<evidence type="ECO:0000313" key="2">
    <source>
        <dbReference type="EMBL" id="QBD81867.1"/>
    </source>
</evidence>
<keyword evidence="3" id="KW-1185">Reference proteome</keyword>